<dbReference type="Proteomes" id="UP000593564">
    <property type="component" value="Unassembled WGS sequence"/>
</dbReference>
<evidence type="ECO:0000313" key="2">
    <source>
        <dbReference type="EMBL" id="KAF5939948.1"/>
    </source>
</evidence>
<dbReference type="PANTHER" id="PTHR35280">
    <property type="entry name" value="F17L21.9"/>
    <property type="match status" value="1"/>
</dbReference>
<name>A0A7J7GKP0_CAMSI</name>
<keyword evidence="3" id="KW-1185">Reference proteome</keyword>
<feature type="region of interest" description="Disordered" evidence="1">
    <location>
        <begin position="95"/>
        <end position="114"/>
    </location>
</feature>
<reference evidence="3" key="1">
    <citation type="journal article" date="2020" name="Nat. Commun.">
        <title>Genome assembly of wild tea tree DASZ reveals pedigree and selection history of tea varieties.</title>
        <authorList>
            <person name="Zhang W."/>
            <person name="Zhang Y."/>
            <person name="Qiu H."/>
            <person name="Guo Y."/>
            <person name="Wan H."/>
            <person name="Zhang X."/>
            <person name="Scossa F."/>
            <person name="Alseekh S."/>
            <person name="Zhang Q."/>
            <person name="Wang P."/>
            <person name="Xu L."/>
            <person name="Schmidt M.H."/>
            <person name="Jia X."/>
            <person name="Li D."/>
            <person name="Zhu A."/>
            <person name="Guo F."/>
            <person name="Chen W."/>
            <person name="Ni D."/>
            <person name="Usadel B."/>
            <person name="Fernie A.R."/>
            <person name="Wen W."/>
        </authorList>
    </citation>
    <scope>NUCLEOTIDE SEQUENCE [LARGE SCALE GENOMIC DNA]</scope>
    <source>
        <strain evidence="3">cv. G240</strain>
    </source>
</reference>
<organism evidence="2 3">
    <name type="scientific">Camellia sinensis</name>
    <name type="common">Tea plant</name>
    <name type="synonym">Thea sinensis</name>
    <dbReference type="NCBI Taxonomy" id="4442"/>
    <lineage>
        <taxon>Eukaryota</taxon>
        <taxon>Viridiplantae</taxon>
        <taxon>Streptophyta</taxon>
        <taxon>Embryophyta</taxon>
        <taxon>Tracheophyta</taxon>
        <taxon>Spermatophyta</taxon>
        <taxon>Magnoliopsida</taxon>
        <taxon>eudicotyledons</taxon>
        <taxon>Gunneridae</taxon>
        <taxon>Pentapetalae</taxon>
        <taxon>asterids</taxon>
        <taxon>Ericales</taxon>
        <taxon>Theaceae</taxon>
        <taxon>Camellia</taxon>
    </lineage>
</organism>
<protein>
    <submittedName>
        <fullName evidence="2">Uncharacterized protein</fullName>
    </submittedName>
</protein>
<dbReference type="AlphaFoldDB" id="A0A7J7GKP0"/>
<comment type="caution">
    <text evidence="2">The sequence shown here is derived from an EMBL/GenBank/DDBJ whole genome shotgun (WGS) entry which is preliminary data.</text>
</comment>
<dbReference type="EMBL" id="JACBKZ010000010">
    <property type="protein sequence ID" value="KAF5939948.1"/>
    <property type="molecule type" value="Genomic_DNA"/>
</dbReference>
<sequence length="221" mass="24294">MEGKDNLELIQMAIEQMTEEQRGKKLSSTSEESSFVLSELLLRLHYNKIEATIDSIIYVTVRNIKEGDDGKLNKQPDPPADSKVLPSPTVGKSISEVADEADGGSDDDDDNGGGEEIVRELREIKRQNFITHCLLSAMIVLTVAWQLSKVSLVLKLQDGLSQAFTLFPKSFDSMLTGMLKGPVVNNQNGEKKSSSKQQQVDGPSLRPLKIAELPHLGSNKD</sequence>
<proteinExistence type="predicted"/>
<gene>
    <name evidence="2" type="ORF">HYC85_021115</name>
</gene>
<feature type="compositionally biased region" description="Acidic residues" evidence="1">
    <location>
        <begin position="97"/>
        <end position="113"/>
    </location>
</feature>
<feature type="region of interest" description="Disordered" evidence="1">
    <location>
        <begin position="182"/>
        <end position="221"/>
    </location>
</feature>
<feature type="region of interest" description="Disordered" evidence="1">
    <location>
        <begin position="68"/>
        <end position="89"/>
    </location>
</feature>
<accession>A0A7J7GKP0</accession>
<evidence type="ECO:0000256" key="1">
    <source>
        <dbReference type="SAM" id="MobiDB-lite"/>
    </source>
</evidence>
<evidence type="ECO:0000313" key="3">
    <source>
        <dbReference type="Proteomes" id="UP000593564"/>
    </source>
</evidence>
<dbReference type="PANTHER" id="PTHR35280:SF1">
    <property type="entry name" value="F17L21.9"/>
    <property type="match status" value="1"/>
</dbReference>
<reference evidence="2 3" key="2">
    <citation type="submission" date="2020-07" db="EMBL/GenBank/DDBJ databases">
        <title>Genome assembly of wild tea tree DASZ reveals pedigree and selection history of tea varieties.</title>
        <authorList>
            <person name="Zhang W."/>
        </authorList>
    </citation>
    <scope>NUCLEOTIDE SEQUENCE [LARGE SCALE GENOMIC DNA]</scope>
    <source>
        <strain evidence="3">cv. G240</strain>
        <tissue evidence="2">Leaf</tissue>
    </source>
</reference>